<keyword evidence="1" id="KW-1133">Transmembrane helix</keyword>
<feature type="transmembrane region" description="Helical" evidence="1">
    <location>
        <begin position="77"/>
        <end position="95"/>
    </location>
</feature>
<feature type="transmembrane region" description="Helical" evidence="1">
    <location>
        <begin position="134"/>
        <end position="153"/>
    </location>
</feature>
<feature type="transmembrane region" description="Helical" evidence="1">
    <location>
        <begin position="101"/>
        <end position="122"/>
    </location>
</feature>
<proteinExistence type="predicted"/>
<sequence>MVSTTDYPESDVNLSNTLQANWRPLLYAGIILAAIGLVATLAPFVTGISITMLVGALLVIGGLFHFVGAFRGQGWTGFVWQVLLGVIGVVAGLVVLSNPIFGLLTLTLAVIGYLFASGIVEIVMGYRLRGEKNWFWSVASGVIGILLGAMLWAGFPSTALWAVGLLFGINLLVTGVSMVAVALGGRTLDESTESGRVSGAGGV</sequence>
<dbReference type="OrthoDB" id="306524at2157"/>
<evidence type="ECO:0000313" key="3">
    <source>
        <dbReference type="Proteomes" id="UP000007813"/>
    </source>
</evidence>
<dbReference type="InterPro" id="IPR052712">
    <property type="entry name" value="Acid_resist_chaperone_HdeD"/>
</dbReference>
<name>J2ZBF0_9EURY</name>
<evidence type="ECO:0008006" key="4">
    <source>
        <dbReference type="Google" id="ProtNLM"/>
    </source>
</evidence>
<protein>
    <recommendedName>
        <fullName evidence="4">HdeD family acid-resistance protein</fullName>
    </recommendedName>
</protein>
<dbReference type="EMBL" id="ALJD01000009">
    <property type="protein sequence ID" value="EJN57985.1"/>
    <property type="molecule type" value="Genomic_DNA"/>
</dbReference>
<dbReference type="eggNOG" id="arCOG10041">
    <property type="taxonomic scope" value="Archaea"/>
</dbReference>
<dbReference type="Pfam" id="PF03729">
    <property type="entry name" value="DUF308"/>
    <property type="match status" value="1"/>
</dbReference>
<dbReference type="InterPro" id="IPR005325">
    <property type="entry name" value="DUF308_memb"/>
</dbReference>
<evidence type="ECO:0000313" key="2">
    <source>
        <dbReference type="EMBL" id="EJN57985.1"/>
    </source>
</evidence>
<dbReference type="PATRIC" id="fig|1210908.3.peg.3241"/>
<dbReference type="GO" id="GO:0005886">
    <property type="term" value="C:plasma membrane"/>
    <property type="evidence" value="ECO:0007669"/>
    <property type="project" value="TreeGrafter"/>
</dbReference>
<organism evidence="2 3">
    <name type="scientific">Halogranum salarium B-1</name>
    <dbReference type="NCBI Taxonomy" id="1210908"/>
    <lineage>
        <taxon>Archaea</taxon>
        <taxon>Methanobacteriati</taxon>
        <taxon>Methanobacteriota</taxon>
        <taxon>Stenosarchaea group</taxon>
        <taxon>Halobacteria</taxon>
        <taxon>Halobacteriales</taxon>
        <taxon>Haloferacaceae</taxon>
    </lineage>
</organism>
<reference evidence="2 3" key="1">
    <citation type="journal article" date="2012" name="J. Bacteriol.">
        <title>Draft Genome Sequence of the Extremely Halophilic Archaeon Halogranum salarium B-1T.</title>
        <authorList>
            <person name="Kim K.K."/>
            <person name="Lee K.C."/>
            <person name="Lee J.S."/>
        </authorList>
    </citation>
    <scope>NUCLEOTIDE SEQUENCE [LARGE SCALE GENOMIC DNA]</scope>
    <source>
        <strain evidence="2 3">B-1</strain>
    </source>
</reference>
<feature type="transmembrane region" description="Helical" evidence="1">
    <location>
        <begin position="25"/>
        <end position="44"/>
    </location>
</feature>
<gene>
    <name evidence="2" type="ORF">HSB1_34020</name>
</gene>
<feature type="transmembrane region" description="Helical" evidence="1">
    <location>
        <begin position="159"/>
        <end position="183"/>
    </location>
</feature>
<dbReference type="PANTHER" id="PTHR34989:SF1">
    <property type="entry name" value="PROTEIN HDED"/>
    <property type="match status" value="1"/>
</dbReference>
<dbReference type="AlphaFoldDB" id="J2ZBF0"/>
<keyword evidence="1" id="KW-0812">Transmembrane</keyword>
<feature type="transmembrane region" description="Helical" evidence="1">
    <location>
        <begin position="50"/>
        <end position="70"/>
    </location>
</feature>
<dbReference type="Proteomes" id="UP000007813">
    <property type="component" value="Unassembled WGS sequence"/>
</dbReference>
<keyword evidence="1" id="KW-0472">Membrane</keyword>
<comment type="caution">
    <text evidence="2">The sequence shown here is derived from an EMBL/GenBank/DDBJ whole genome shotgun (WGS) entry which is preliminary data.</text>
</comment>
<dbReference type="PANTHER" id="PTHR34989">
    <property type="entry name" value="PROTEIN HDED"/>
    <property type="match status" value="1"/>
</dbReference>
<dbReference type="RefSeq" id="WP_009376714.1">
    <property type="nucleotide sequence ID" value="NZ_ALJD01000009.1"/>
</dbReference>
<accession>J2ZBF0</accession>
<evidence type="ECO:0000256" key="1">
    <source>
        <dbReference type="SAM" id="Phobius"/>
    </source>
</evidence>